<dbReference type="AlphaFoldDB" id="A0A7H4M3Q9"/>
<dbReference type="EMBL" id="UGJR01000002">
    <property type="protein sequence ID" value="STR43035.1"/>
    <property type="molecule type" value="Genomic_DNA"/>
</dbReference>
<proteinExistence type="predicted"/>
<accession>A0A7H4M3Q9</accession>
<evidence type="ECO:0000313" key="3">
    <source>
        <dbReference type="Proteomes" id="UP000255050"/>
    </source>
</evidence>
<reference evidence="2 3" key="1">
    <citation type="submission" date="2018-06" db="EMBL/GenBank/DDBJ databases">
        <authorList>
            <consortium name="Pathogen Informatics"/>
            <person name="Doyle S."/>
        </authorList>
    </citation>
    <scope>NUCLEOTIDE SEQUENCE [LARGE SCALE GENOMIC DNA]</scope>
    <source>
        <strain evidence="2 3">NCTC11694</strain>
    </source>
</reference>
<name>A0A7H4M3Q9_9ENTR</name>
<gene>
    <name evidence="2" type="ORF">NCTC11694_04295</name>
</gene>
<organism evidence="2 3">
    <name type="scientific">Klebsiella michiganensis</name>
    <dbReference type="NCBI Taxonomy" id="1134687"/>
    <lineage>
        <taxon>Bacteria</taxon>
        <taxon>Pseudomonadati</taxon>
        <taxon>Pseudomonadota</taxon>
        <taxon>Gammaproteobacteria</taxon>
        <taxon>Enterobacterales</taxon>
        <taxon>Enterobacteriaceae</taxon>
        <taxon>Klebsiella/Raoultella group</taxon>
        <taxon>Klebsiella</taxon>
    </lineage>
</organism>
<evidence type="ECO:0000313" key="2">
    <source>
        <dbReference type="EMBL" id="STR43035.1"/>
    </source>
</evidence>
<sequence length="71" mass="7827">MPTQKSNPRLPNKGQKVSPSSCPSWCKKLVSEINVGLVKTELSAKIKPMTGKNNTAPIIALENFCIFSRIR</sequence>
<feature type="region of interest" description="Disordered" evidence="1">
    <location>
        <begin position="1"/>
        <end position="21"/>
    </location>
</feature>
<comment type="caution">
    <text evidence="2">The sequence shown here is derived from an EMBL/GenBank/DDBJ whole genome shotgun (WGS) entry which is preliminary data.</text>
</comment>
<dbReference type="Proteomes" id="UP000255050">
    <property type="component" value="Unassembled WGS sequence"/>
</dbReference>
<protein>
    <submittedName>
        <fullName evidence="2">Uncharacterized protein</fullName>
    </submittedName>
</protein>
<evidence type="ECO:0000256" key="1">
    <source>
        <dbReference type="SAM" id="MobiDB-lite"/>
    </source>
</evidence>